<dbReference type="PANTHER" id="PTHR47977">
    <property type="entry name" value="RAS-RELATED PROTEIN RAB"/>
    <property type="match status" value="1"/>
</dbReference>
<dbReference type="InterPro" id="IPR050227">
    <property type="entry name" value="Rab"/>
</dbReference>
<dbReference type="VEuPathDB" id="AmoebaDB:NfTy_024440"/>
<comment type="caution">
    <text evidence="4">The sequence shown here is derived from an EMBL/GenBank/DDBJ whole genome shotgun (WGS) entry which is preliminary data.</text>
</comment>
<dbReference type="SMART" id="SM00173">
    <property type="entry name" value="RAS"/>
    <property type="match status" value="1"/>
</dbReference>
<keyword evidence="5" id="KW-1185">Reference proteome</keyword>
<reference evidence="4 5" key="1">
    <citation type="journal article" date="2019" name="Sci. Rep.">
        <title>Nanopore sequencing improves the draft genome of the human pathogenic amoeba Naegleria fowleri.</title>
        <authorList>
            <person name="Liechti N."/>
            <person name="Schurch N."/>
            <person name="Bruggmann R."/>
            <person name="Wittwer M."/>
        </authorList>
    </citation>
    <scope>NUCLEOTIDE SEQUENCE [LARGE SCALE GENOMIC DNA]</scope>
    <source>
        <strain evidence="4 5">ATCC 30894</strain>
    </source>
</reference>
<evidence type="ECO:0000256" key="2">
    <source>
        <dbReference type="ARBA" id="ARBA00023134"/>
    </source>
</evidence>
<dbReference type="InterPro" id="IPR005225">
    <property type="entry name" value="Small_GTP-bd"/>
</dbReference>
<accession>A0A6A5C4H4</accession>
<dbReference type="PROSITE" id="PS51419">
    <property type="entry name" value="RAB"/>
    <property type="match status" value="1"/>
</dbReference>
<dbReference type="Gene3D" id="3.40.50.300">
    <property type="entry name" value="P-loop containing nucleotide triphosphate hydrolases"/>
    <property type="match status" value="1"/>
</dbReference>
<sequence>MQTTSPSAVASARSNSHSSLSLQDPLNKPLEKELTILEDIAKHDDGIDSEDEEEEKHQYKVIIVGDGTVGKTSTIRRFTEDEFQQSYVRTVGVDWFIKNVSMVAHGPLQKTDNKDDKGKLKKIEVTFQIWDIEGQALGSKILASYIYGSDAVILTYDITNLESFQNLNEWLKYVKHIFSENYEGRRKTDKPKDPLICVFANKCDLSHERKVKREMHDEWTSRNGLQSYFVSAKTGDMVNISFIKLAALLAGVQLPQGQLDGATKVIVAPIINYGTPSKEEEKPKPKETIVRSRTCIIS</sequence>
<dbReference type="NCBIfam" id="TIGR00231">
    <property type="entry name" value="small_GTP"/>
    <property type="match status" value="1"/>
</dbReference>
<dbReference type="InterPro" id="IPR001806">
    <property type="entry name" value="Small_GTPase"/>
</dbReference>
<dbReference type="GO" id="GO:0003924">
    <property type="term" value="F:GTPase activity"/>
    <property type="evidence" value="ECO:0007669"/>
    <property type="project" value="InterPro"/>
</dbReference>
<feature type="compositionally biased region" description="Low complexity" evidence="3">
    <location>
        <begin position="7"/>
        <end position="21"/>
    </location>
</feature>
<evidence type="ECO:0000256" key="3">
    <source>
        <dbReference type="SAM" id="MobiDB-lite"/>
    </source>
</evidence>
<dbReference type="OrthoDB" id="10254700at2759"/>
<evidence type="ECO:0000256" key="1">
    <source>
        <dbReference type="ARBA" id="ARBA00022741"/>
    </source>
</evidence>
<keyword evidence="1" id="KW-0547">Nucleotide-binding</keyword>
<dbReference type="InterPro" id="IPR027417">
    <property type="entry name" value="P-loop_NTPase"/>
</dbReference>
<name>A0A6A5C4H4_NAEFO</name>
<dbReference type="Pfam" id="PF00071">
    <property type="entry name" value="Ras"/>
    <property type="match status" value="1"/>
</dbReference>
<dbReference type="OMA" id="YIMGAHA"/>
<dbReference type="GeneID" id="68119839"/>
<dbReference type="EMBL" id="VFQX01000015">
    <property type="protein sequence ID" value="KAF0981364.1"/>
    <property type="molecule type" value="Genomic_DNA"/>
</dbReference>
<feature type="region of interest" description="Disordered" evidence="3">
    <location>
        <begin position="1"/>
        <end position="26"/>
    </location>
</feature>
<dbReference type="SUPFAM" id="SSF52540">
    <property type="entry name" value="P-loop containing nucleoside triphosphate hydrolases"/>
    <property type="match status" value="1"/>
</dbReference>
<organism evidence="4 5">
    <name type="scientific">Naegleria fowleri</name>
    <name type="common">Brain eating amoeba</name>
    <dbReference type="NCBI Taxonomy" id="5763"/>
    <lineage>
        <taxon>Eukaryota</taxon>
        <taxon>Discoba</taxon>
        <taxon>Heterolobosea</taxon>
        <taxon>Tetramitia</taxon>
        <taxon>Eutetramitia</taxon>
        <taxon>Vahlkampfiidae</taxon>
        <taxon>Naegleria</taxon>
    </lineage>
</organism>
<keyword evidence="2" id="KW-0342">GTP-binding</keyword>
<dbReference type="PROSITE" id="PS51421">
    <property type="entry name" value="RAS"/>
    <property type="match status" value="1"/>
</dbReference>
<gene>
    <name evidence="4" type="ORF">FDP41_012624</name>
</gene>
<dbReference type="VEuPathDB" id="AmoebaDB:NF0061060"/>
<dbReference type="FunFam" id="3.40.50.300:FF:001447">
    <property type="entry name" value="Ras-related protein Rab-1B"/>
    <property type="match status" value="1"/>
</dbReference>
<dbReference type="SMART" id="SM00174">
    <property type="entry name" value="RHO"/>
    <property type="match status" value="1"/>
</dbReference>
<dbReference type="RefSeq" id="XP_044566077.1">
    <property type="nucleotide sequence ID" value="XM_044703164.1"/>
</dbReference>
<dbReference type="Proteomes" id="UP000444721">
    <property type="component" value="Unassembled WGS sequence"/>
</dbReference>
<dbReference type="VEuPathDB" id="AmoebaDB:FDP41_012624"/>
<dbReference type="AlphaFoldDB" id="A0A6A5C4H4"/>
<protein>
    <submittedName>
        <fullName evidence="4">Uncharacterized protein</fullName>
    </submittedName>
</protein>
<dbReference type="PRINTS" id="PR00449">
    <property type="entry name" value="RASTRNSFRMNG"/>
</dbReference>
<proteinExistence type="predicted"/>
<evidence type="ECO:0000313" key="5">
    <source>
        <dbReference type="Proteomes" id="UP000444721"/>
    </source>
</evidence>
<evidence type="ECO:0000313" key="4">
    <source>
        <dbReference type="EMBL" id="KAF0981364.1"/>
    </source>
</evidence>
<dbReference type="SMART" id="SM00175">
    <property type="entry name" value="RAB"/>
    <property type="match status" value="1"/>
</dbReference>
<dbReference type="GO" id="GO:0005525">
    <property type="term" value="F:GTP binding"/>
    <property type="evidence" value="ECO:0007669"/>
    <property type="project" value="UniProtKB-KW"/>
</dbReference>